<dbReference type="Pfam" id="PF23622">
    <property type="entry name" value="LRR_At1g61320_AtMIF1"/>
    <property type="match status" value="1"/>
</dbReference>
<dbReference type="InterPro" id="IPR032675">
    <property type="entry name" value="LRR_dom_sf"/>
</dbReference>
<dbReference type="AlphaFoldDB" id="A0A811SAH9"/>
<protein>
    <recommendedName>
        <fullName evidence="2">F-box domain-containing protein</fullName>
    </recommendedName>
</protein>
<dbReference type="InterPro" id="IPR053772">
    <property type="entry name" value="At1g61320/At1g61330-like"/>
</dbReference>
<dbReference type="OrthoDB" id="666273at2759"/>
<proteinExistence type="predicted"/>
<dbReference type="PANTHER" id="PTHR34145">
    <property type="entry name" value="OS02G0105600 PROTEIN"/>
    <property type="match status" value="1"/>
</dbReference>
<comment type="caution">
    <text evidence="3">The sequence shown here is derived from an EMBL/GenBank/DDBJ whole genome shotgun (WGS) entry which is preliminary data.</text>
</comment>
<name>A0A811SAH9_9POAL</name>
<dbReference type="SUPFAM" id="SSF81383">
    <property type="entry name" value="F-box domain"/>
    <property type="match status" value="1"/>
</dbReference>
<dbReference type="InterPro" id="IPR001810">
    <property type="entry name" value="F-box_dom"/>
</dbReference>
<evidence type="ECO:0000256" key="1">
    <source>
        <dbReference type="SAM" id="MobiDB-lite"/>
    </source>
</evidence>
<dbReference type="SUPFAM" id="SSF52047">
    <property type="entry name" value="RNI-like"/>
    <property type="match status" value="1"/>
</dbReference>
<dbReference type="InterPro" id="IPR036047">
    <property type="entry name" value="F-box-like_dom_sf"/>
</dbReference>
<dbReference type="InterPro" id="IPR055357">
    <property type="entry name" value="LRR_At1g61320_AtMIF1"/>
</dbReference>
<gene>
    <name evidence="3" type="ORF">NCGR_LOCUS62689</name>
</gene>
<dbReference type="Gene3D" id="1.20.1280.50">
    <property type="match status" value="1"/>
</dbReference>
<evidence type="ECO:0000313" key="4">
    <source>
        <dbReference type="Proteomes" id="UP000604825"/>
    </source>
</evidence>
<sequence length="559" mass="62476">MAYQLRGGGGGVAPDLNPLPPEGGEQAPPPAAEVDRISSLPEKARLRILSFLPLKAAVKLGMVSNRWSHLVNTPQWPCDSILAIHIRPATQGPCGCLVPTHIRSDQIMPLLANELGRRGRGSGHRLLRLFLKVDDAQTRPADFYSLLDYAADCDVEDQQFFVNVGLGPPEVSFNFQRASYRLLRLVLFGVGVNEAHRRPMSQVRSINTLEVICIRSTSLGDLDLKRVLLLCPRLRTLILRNCRVLTCVDVTAASKRLVRLTVAECPQVDKISVSTALGLHSFSYSGGFLRSVSLPPNCLGDLYICFTKTTFVDPMQYHNWLDALPNLSYLFNLTICSNALRLMSGLRSRGNFQPQVAKLSNLQNLRELQLVMYGMKTAMLSYMYEFLGMCRCSRLRNLFVELPKARTDSFVDAVSWLAEEPPMDGFENLVKVKITNFKWQCNEIELVHFLFRKARSLQKLILVVPKGTNPDRDQSGNAIFPDLSLLCLEKAPENVEVQVLNTCEISSYWYGCMHGEADASEISHQLLQIKVVHLTVSDVVFSGTEPPSCFVSMKADIEF</sequence>
<accession>A0A811SAH9</accession>
<dbReference type="Pfam" id="PF00646">
    <property type="entry name" value="F-box"/>
    <property type="match status" value="1"/>
</dbReference>
<keyword evidence="4" id="KW-1185">Reference proteome</keyword>
<feature type="domain" description="F-box" evidence="2">
    <location>
        <begin position="34"/>
        <end position="85"/>
    </location>
</feature>
<evidence type="ECO:0000313" key="3">
    <source>
        <dbReference type="EMBL" id="CAD6338591.1"/>
    </source>
</evidence>
<dbReference type="Proteomes" id="UP000604825">
    <property type="component" value="Unassembled WGS sequence"/>
</dbReference>
<organism evidence="3 4">
    <name type="scientific">Miscanthus lutarioriparius</name>
    <dbReference type="NCBI Taxonomy" id="422564"/>
    <lineage>
        <taxon>Eukaryota</taxon>
        <taxon>Viridiplantae</taxon>
        <taxon>Streptophyta</taxon>
        <taxon>Embryophyta</taxon>
        <taxon>Tracheophyta</taxon>
        <taxon>Spermatophyta</taxon>
        <taxon>Magnoliopsida</taxon>
        <taxon>Liliopsida</taxon>
        <taxon>Poales</taxon>
        <taxon>Poaceae</taxon>
        <taxon>PACMAD clade</taxon>
        <taxon>Panicoideae</taxon>
        <taxon>Andropogonodae</taxon>
        <taxon>Andropogoneae</taxon>
        <taxon>Saccharinae</taxon>
        <taxon>Miscanthus</taxon>
    </lineage>
</organism>
<reference evidence="3" key="1">
    <citation type="submission" date="2020-10" db="EMBL/GenBank/DDBJ databases">
        <authorList>
            <person name="Han B."/>
            <person name="Lu T."/>
            <person name="Zhao Q."/>
            <person name="Huang X."/>
            <person name="Zhao Y."/>
        </authorList>
    </citation>
    <scope>NUCLEOTIDE SEQUENCE</scope>
</reference>
<evidence type="ECO:0000259" key="2">
    <source>
        <dbReference type="PROSITE" id="PS50181"/>
    </source>
</evidence>
<dbReference type="EMBL" id="CAJGYO010000019">
    <property type="protein sequence ID" value="CAD6338591.1"/>
    <property type="molecule type" value="Genomic_DNA"/>
</dbReference>
<feature type="region of interest" description="Disordered" evidence="1">
    <location>
        <begin position="1"/>
        <end position="32"/>
    </location>
</feature>
<dbReference type="PANTHER" id="PTHR34145:SF65">
    <property type="entry name" value="FBD DOMAIN-CONTAINING PROTEIN"/>
    <property type="match status" value="1"/>
</dbReference>
<dbReference type="PROSITE" id="PS50181">
    <property type="entry name" value="FBOX"/>
    <property type="match status" value="1"/>
</dbReference>
<dbReference type="Gene3D" id="3.80.10.10">
    <property type="entry name" value="Ribonuclease Inhibitor"/>
    <property type="match status" value="1"/>
</dbReference>
<feature type="compositionally biased region" description="Gly residues" evidence="1">
    <location>
        <begin position="1"/>
        <end position="12"/>
    </location>
</feature>
<feature type="compositionally biased region" description="Pro residues" evidence="1">
    <location>
        <begin position="17"/>
        <end position="31"/>
    </location>
</feature>